<dbReference type="AlphaFoldDB" id="A0A7J7DA38"/>
<organism evidence="2 3">
    <name type="scientific">Tripterygium wilfordii</name>
    <name type="common">Thunder God vine</name>
    <dbReference type="NCBI Taxonomy" id="458696"/>
    <lineage>
        <taxon>Eukaryota</taxon>
        <taxon>Viridiplantae</taxon>
        <taxon>Streptophyta</taxon>
        <taxon>Embryophyta</taxon>
        <taxon>Tracheophyta</taxon>
        <taxon>Spermatophyta</taxon>
        <taxon>Magnoliopsida</taxon>
        <taxon>eudicotyledons</taxon>
        <taxon>Gunneridae</taxon>
        <taxon>Pentapetalae</taxon>
        <taxon>rosids</taxon>
        <taxon>fabids</taxon>
        <taxon>Celastrales</taxon>
        <taxon>Celastraceae</taxon>
        <taxon>Tripterygium</taxon>
    </lineage>
</organism>
<reference evidence="2 3" key="1">
    <citation type="journal article" date="2020" name="Nat. Commun.">
        <title>Genome of Tripterygium wilfordii and identification of cytochrome P450 involved in triptolide biosynthesis.</title>
        <authorList>
            <person name="Tu L."/>
            <person name="Su P."/>
            <person name="Zhang Z."/>
            <person name="Gao L."/>
            <person name="Wang J."/>
            <person name="Hu T."/>
            <person name="Zhou J."/>
            <person name="Zhang Y."/>
            <person name="Zhao Y."/>
            <person name="Liu Y."/>
            <person name="Song Y."/>
            <person name="Tong Y."/>
            <person name="Lu Y."/>
            <person name="Yang J."/>
            <person name="Xu C."/>
            <person name="Jia M."/>
            <person name="Peters R.J."/>
            <person name="Huang L."/>
            <person name="Gao W."/>
        </authorList>
    </citation>
    <scope>NUCLEOTIDE SEQUENCE [LARGE SCALE GENOMIC DNA]</scope>
    <source>
        <strain evidence="3">cv. XIE 37</strain>
        <tissue evidence="2">Leaf</tissue>
    </source>
</reference>
<sequence>MVSCGYVAEKLSRIRGHAPCFMPGQKSSIRQMNESTNKCHSDDDRDADDNEDVDCSSFEEDGDSGNKRKNNKKKKELSGIITTLLLLEEQEKFRVTDRLVFHCKLLI</sequence>
<comment type="caution">
    <text evidence="2">The sequence shown here is derived from an EMBL/GenBank/DDBJ whole genome shotgun (WGS) entry which is preliminary data.</text>
</comment>
<name>A0A7J7DA38_TRIWF</name>
<gene>
    <name evidence="2" type="ORF">HS088_TW09G01236</name>
</gene>
<dbReference type="Proteomes" id="UP000593562">
    <property type="component" value="Unassembled WGS sequence"/>
</dbReference>
<feature type="region of interest" description="Disordered" evidence="1">
    <location>
        <begin position="23"/>
        <end position="74"/>
    </location>
</feature>
<feature type="compositionally biased region" description="Polar residues" evidence="1">
    <location>
        <begin position="25"/>
        <end position="36"/>
    </location>
</feature>
<feature type="compositionally biased region" description="Acidic residues" evidence="1">
    <location>
        <begin position="44"/>
        <end position="63"/>
    </location>
</feature>
<keyword evidence="3" id="KW-1185">Reference proteome</keyword>
<evidence type="ECO:0000313" key="2">
    <source>
        <dbReference type="EMBL" id="KAF5743171.1"/>
    </source>
</evidence>
<proteinExistence type="predicted"/>
<dbReference type="EMBL" id="JAAARO010000009">
    <property type="protein sequence ID" value="KAF5743171.1"/>
    <property type="molecule type" value="Genomic_DNA"/>
</dbReference>
<accession>A0A7J7DA38</accession>
<dbReference type="InParanoid" id="A0A7J7DA38"/>
<evidence type="ECO:0000313" key="3">
    <source>
        <dbReference type="Proteomes" id="UP000593562"/>
    </source>
</evidence>
<protein>
    <submittedName>
        <fullName evidence="2">Uncharacterized protein</fullName>
    </submittedName>
</protein>
<evidence type="ECO:0000256" key="1">
    <source>
        <dbReference type="SAM" id="MobiDB-lite"/>
    </source>
</evidence>